<gene>
    <name evidence="11" type="ORF">APE01nite_06730</name>
</gene>
<evidence type="ECO:0000259" key="9">
    <source>
        <dbReference type="Pfam" id="PF00535"/>
    </source>
</evidence>
<comment type="caution">
    <text evidence="11">The sequence shown here is derived from an EMBL/GenBank/DDBJ whole genome shotgun (WGS) entry which is preliminary data.</text>
</comment>
<protein>
    <submittedName>
        <fullName evidence="11">Dolichol monophosphate mannose synthase</fullName>
    </submittedName>
</protein>
<evidence type="ECO:0000256" key="8">
    <source>
        <dbReference type="SAM" id="Phobius"/>
    </source>
</evidence>
<evidence type="ECO:0000259" key="10">
    <source>
        <dbReference type="Pfam" id="PF04138"/>
    </source>
</evidence>
<dbReference type="OrthoDB" id="9811222at2"/>
<evidence type="ECO:0000256" key="3">
    <source>
        <dbReference type="ARBA" id="ARBA00022676"/>
    </source>
</evidence>
<evidence type="ECO:0000256" key="4">
    <source>
        <dbReference type="ARBA" id="ARBA00022679"/>
    </source>
</evidence>
<evidence type="ECO:0000256" key="7">
    <source>
        <dbReference type="ARBA" id="ARBA00023136"/>
    </source>
</evidence>
<evidence type="ECO:0000256" key="2">
    <source>
        <dbReference type="ARBA" id="ARBA00006739"/>
    </source>
</evidence>
<dbReference type="Pfam" id="PF00535">
    <property type="entry name" value="Glycos_transf_2"/>
    <property type="match status" value="1"/>
</dbReference>
<feature type="domain" description="GtrA/DPMS transmembrane" evidence="10">
    <location>
        <begin position="272"/>
        <end position="387"/>
    </location>
</feature>
<dbReference type="RefSeq" id="WP_141374800.1">
    <property type="nucleotide sequence ID" value="NZ_BAPL01000030.1"/>
</dbReference>
<sequence length="389" mass="41479">MNVRVSEGKAVSQGVGEYEKLGAGTANGQGGPDVSIIVPCYNESANVRPLVEMLRKVLDGRRWEVIFVDDNSPDGTSDVVRALAQEDSRVRGLCRIGRRGLSSAVIEGALSSSAQVVAVMDGDLQHDESRLPALIDAVAGGGCDLAVGSRHVEGGSNQGLANAWRHALSDGGIWLAQRFMPVRLTDPMSGFFAIRQDRFRQIAPFLAATGFKILLDLVLSSPTPLKVQEIPCGFRARVAGESKLDVVVMLQFGALLVDKLCHGLVPLRFIAFCGVGFAGVLTNLVIMRLALLAGADFSLAQGVGTVVAMIVNFFLDNTVTYRDRRLKGARAARGLLLFVLVCSVGAVANIGIARLLYDQGHMITEASVAGAIMAAVWNYAMSSTIVWRP</sequence>
<keyword evidence="7 8" id="KW-0472">Membrane</keyword>
<dbReference type="CDD" id="cd06442">
    <property type="entry name" value="DPM1_like"/>
    <property type="match status" value="1"/>
</dbReference>
<evidence type="ECO:0000313" key="11">
    <source>
        <dbReference type="EMBL" id="GEB84876.1"/>
    </source>
</evidence>
<dbReference type="GO" id="GO:0016020">
    <property type="term" value="C:membrane"/>
    <property type="evidence" value="ECO:0007669"/>
    <property type="project" value="UniProtKB-SubCell"/>
</dbReference>
<dbReference type="InterPro" id="IPR007267">
    <property type="entry name" value="GtrA_DPMS_TM"/>
</dbReference>
<dbReference type="InterPro" id="IPR029044">
    <property type="entry name" value="Nucleotide-diphossugar_trans"/>
</dbReference>
<dbReference type="GO" id="GO:0004582">
    <property type="term" value="F:dolichyl-phosphate beta-D-mannosyltransferase activity"/>
    <property type="evidence" value="ECO:0007669"/>
    <property type="project" value="InterPro"/>
</dbReference>
<dbReference type="Proteomes" id="UP000317730">
    <property type="component" value="Unassembled WGS sequence"/>
</dbReference>
<name>A0A4Y3TRA4_9PROT</name>
<comment type="similarity">
    <text evidence="2">Belongs to the glycosyltransferase 2 family.</text>
</comment>
<dbReference type="GO" id="GO:0009247">
    <property type="term" value="P:glycolipid biosynthetic process"/>
    <property type="evidence" value="ECO:0007669"/>
    <property type="project" value="TreeGrafter"/>
</dbReference>
<dbReference type="Pfam" id="PF04138">
    <property type="entry name" value="GtrA_DPMS_TM"/>
    <property type="match status" value="1"/>
</dbReference>
<dbReference type="PANTHER" id="PTHR43398:SF1">
    <property type="entry name" value="DOLICHOL-PHOSPHATE MANNOSYLTRANSFERASE SUBUNIT 1"/>
    <property type="match status" value="1"/>
</dbReference>
<keyword evidence="3" id="KW-0328">Glycosyltransferase</keyword>
<evidence type="ECO:0000256" key="1">
    <source>
        <dbReference type="ARBA" id="ARBA00004141"/>
    </source>
</evidence>
<evidence type="ECO:0000256" key="6">
    <source>
        <dbReference type="ARBA" id="ARBA00022989"/>
    </source>
</evidence>
<dbReference type="SUPFAM" id="SSF53448">
    <property type="entry name" value="Nucleotide-diphospho-sugar transferases"/>
    <property type="match status" value="1"/>
</dbReference>
<dbReference type="InterPro" id="IPR001173">
    <property type="entry name" value="Glyco_trans_2-like"/>
</dbReference>
<dbReference type="PANTHER" id="PTHR43398">
    <property type="entry name" value="DOLICHOL-PHOSPHATE MANNOSYLTRANSFERASE SUBUNIT 1"/>
    <property type="match status" value="1"/>
</dbReference>
<accession>A0A4Y3TRA4</accession>
<dbReference type="InterPro" id="IPR039528">
    <property type="entry name" value="DPM1-like"/>
</dbReference>
<feature type="transmembrane region" description="Helical" evidence="8">
    <location>
        <begin position="297"/>
        <end position="315"/>
    </location>
</feature>
<keyword evidence="6 8" id="KW-1133">Transmembrane helix</keyword>
<proteinExistence type="inferred from homology"/>
<dbReference type="AlphaFoldDB" id="A0A4Y3TRA4"/>
<dbReference type="Gene3D" id="3.90.550.10">
    <property type="entry name" value="Spore Coat Polysaccharide Biosynthesis Protein SpsA, Chain A"/>
    <property type="match status" value="1"/>
</dbReference>
<keyword evidence="4" id="KW-0808">Transferase</keyword>
<feature type="domain" description="Glycosyltransferase 2-like" evidence="9">
    <location>
        <begin position="35"/>
        <end position="199"/>
    </location>
</feature>
<organism evidence="11 12">
    <name type="scientific">Acetobacter peroxydans</name>
    <dbReference type="NCBI Taxonomy" id="104098"/>
    <lineage>
        <taxon>Bacteria</taxon>
        <taxon>Pseudomonadati</taxon>
        <taxon>Pseudomonadota</taxon>
        <taxon>Alphaproteobacteria</taxon>
        <taxon>Acetobacterales</taxon>
        <taxon>Acetobacteraceae</taxon>
        <taxon>Acetobacter</taxon>
    </lineage>
</organism>
<feature type="transmembrane region" description="Helical" evidence="8">
    <location>
        <begin position="368"/>
        <end position="387"/>
    </location>
</feature>
<dbReference type="EMBL" id="BJMV01000002">
    <property type="protein sequence ID" value="GEB84876.1"/>
    <property type="molecule type" value="Genomic_DNA"/>
</dbReference>
<evidence type="ECO:0000256" key="5">
    <source>
        <dbReference type="ARBA" id="ARBA00022692"/>
    </source>
</evidence>
<evidence type="ECO:0000313" key="12">
    <source>
        <dbReference type="Proteomes" id="UP000317730"/>
    </source>
</evidence>
<keyword evidence="12" id="KW-1185">Reference proteome</keyword>
<comment type="subcellular location">
    <subcellularLocation>
        <location evidence="1">Membrane</location>
        <topology evidence="1">Multi-pass membrane protein</topology>
    </subcellularLocation>
</comment>
<reference evidence="11 12" key="1">
    <citation type="submission" date="2019-06" db="EMBL/GenBank/DDBJ databases">
        <title>Whole genome shotgun sequence of Acetobacter peroxydans NBRC 13755.</title>
        <authorList>
            <person name="Hosoyama A."/>
            <person name="Uohara A."/>
            <person name="Ohji S."/>
            <person name="Ichikawa N."/>
        </authorList>
    </citation>
    <scope>NUCLEOTIDE SEQUENCE [LARGE SCALE GENOMIC DNA]</scope>
    <source>
        <strain evidence="11 12">NBRC 13755</strain>
    </source>
</reference>
<dbReference type="GO" id="GO:0000271">
    <property type="term" value="P:polysaccharide biosynthetic process"/>
    <property type="evidence" value="ECO:0007669"/>
    <property type="project" value="InterPro"/>
</dbReference>
<keyword evidence="5 8" id="KW-0812">Transmembrane</keyword>
<feature type="transmembrane region" description="Helical" evidence="8">
    <location>
        <begin position="269"/>
        <end position="291"/>
    </location>
</feature>
<feature type="transmembrane region" description="Helical" evidence="8">
    <location>
        <begin position="335"/>
        <end position="356"/>
    </location>
</feature>